<evidence type="ECO:0000313" key="3">
    <source>
        <dbReference type="EMBL" id="EID54437.1"/>
    </source>
</evidence>
<evidence type="ECO:0000256" key="1">
    <source>
        <dbReference type="SAM" id="MobiDB-lite"/>
    </source>
</evidence>
<reference evidence="3 4" key="1">
    <citation type="submission" date="2012-01" db="EMBL/GenBank/DDBJ databases">
        <title>Improved High-Quality Draft sequence of Saccharomonospora xinjiangensis XJ-54.</title>
        <authorList>
            <consortium name="US DOE Joint Genome Institute"/>
            <person name="Lucas S."/>
            <person name="Han J."/>
            <person name="Lapidus A."/>
            <person name="Cheng J.-F."/>
            <person name="Goodwin L."/>
            <person name="Pitluck S."/>
            <person name="Peters L."/>
            <person name="Mikhailova N."/>
            <person name="Teshima H."/>
            <person name="Detter J.C."/>
            <person name="Han C."/>
            <person name="Tapia R."/>
            <person name="Land M."/>
            <person name="Hauser L."/>
            <person name="Kyrpides N."/>
            <person name="Ivanova N."/>
            <person name="Pagani I."/>
            <person name="Brambilla E.-M."/>
            <person name="Klenk H.-P."/>
            <person name="Woyke T."/>
        </authorList>
    </citation>
    <scope>NUCLEOTIDE SEQUENCE [LARGE SCALE GENOMIC DNA]</scope>
    <source>
        <strain evidence="3 4">XJ-54</strain>
    </source>
</reference>
<gene>
    <name evidence="3" type="ORF">SacxiDRAFT_2207</name>
</gene>
<proteinExistence type="predicted"/>
<dbReference type="Proteomes" id="UP000004691">
    <property type="component" value="Unassembled WGS sequence"/>
</dbReference>
<evidence type="ECO:0000259" key="2">
    <source>
        <dbReference type="Pfam" id="PF13349"/>
    </source>
</evidence>
<protein>
    <recommendedName>
        <fullName evidence="2">DUF4097 domain-containing protein</fullName>
    </recommendedName>
</protein>
<accession>I0V2T4</accession>
<dbReference type="EMBL" id="JH636049">
    <property type="protein sequence ID" value="EID54437.1"/>
    <property type="molecule type" value="Genomic_DNA"/>
</dbReference>
<keyword evidence="4" id="KW-1185">Reference proteome</keyword>
<dbReference type="Gene3D" id="2.160.20.120">
    <property type="match status" value="1"/>
</dbReference>
<feature type="domain" description="DUF4097" evidence="2">
    <location>
        <begin position="41"/>
        <end position="236"/>
    </location>
</feature>
<name>I0V2T4_9PSEU</name>
<feature type="region of interest" description="Disordered" evidence="1">
    <location>
        <begin position="202"/>
        <end position="221"/>
    </location>
</feature>
<dbReference type="STRING" id="882086.SacxiDRAFT_2207"/>
<dbReference type="AlphaFoldDB" id="I0V2T4"/>
<evidence type="ECO:0000313" key="4">
    <source>
        <dbReference type="Proteomes" id="UP000004691"/>
    </source>
</evidence>
<dbReference type="HOGENOM" id="CLU_076844_0_0_11"/>
<dbReference type="eggNOG" id="COG3595">
    <property type="taxonomic scope" value="Bacteria"/>
</dbReference>
<dbReference type="InterPro" id="IPR025164">
    <property type="entry name" value="Toastrack_DUF4097"/>
</dbReference>
<dbReference type="Pfam" id="PF13349">
    <property type="entry name" value="DUF4097"/>
    <property type="match status" value="1"/>
</dbReference>
<sequence>MKSVVLAVGGIVLVVAGVAIAANWTVPIASERTDTVKAAVERVDIDNDSGNVAIRSADVTSTVIEQRLRYHGEEPGRTFEVDGSTLLLHGCGPDCSVEYEVRVPFGVTVEGEVSSGDILVEGTGNVSVRASSGDVELRLRDAERVSVRVESGNIDAELREVAEIEAMASSGNVDLDLAGVDRVRANAESGDVTATVPTGDYRVRATTDSGESDVSGDDPTAERVLDLTTSSGDVTVRGV</sequence>
<organism evidence="3 4">
    <name type="scientific">Saccharomonospora xinjiangensis XJ-54</name>
    <dbReference type="NCBI Taxonomy" id="882086"/>
    <lineage>
        <taxon>Bacteria</taxon>
        <taxon>Bacillati</taxon>
        <taxon>Actinomycetota</taxon>
        <taxon>Actinomycetes</taxon>
        <taxon>Pseudonocardiales</taxon>
        <taxon>Pseudonocardiaceae</taxon>
        <taxon>Saccharomonospora</taxon>
    </lineage>
</organism>